<reference evidence="2 3" key="1">
    <citation type="submission" date="2020-02" db="EMBL/GenBank/DDBJ databases">
        <title>Draft genome sequence of Haematococcus lacustris strain NIES-144.</title>
        <authorList>
            <person name="Morimoto D."/>
            <person name="Nakagawa S."/>
            <person name="Yoshida T."/>
            <person name="Sawayama S."/>
        </authorList>
    </citation>
    <scope>NUCLEOTIDE SEQUENCE [LARGE SCALE GENOMIC DNA]</scope>
    <source>
        <strain evidence="2 3">NIES-144</strain>
    </source>
</reference>
<evidence type="ECO:0000256" key="1">
    <source>
        <dbReference type="SAM" id="MobiDB-lite"/>
    </source>
</evidence>
<accession>A0A6A0A7V8</accession>
<dbReference type="Proteomes" id="UP000485058">
    <property type="component" value="Unassembled WGS sequence"/>
</dbReference>
<evidence type="ECO:0000313" key="3">
    <source>
        <dbReference type="Proteomes" id="UP000485058"/>
    </source>
</evidence>
<proteinExistence type="predicted"/>
<feature type="region of interest" description="Disordered" evidence="1">
    <location>
        <begin position="95"/>
        <end position="117"/>
    </location>
</feature>
<keyword evidence="3" id="KW-1185">Reference proteome</keyword>
<dbReference type="EMBL" id="BLLF01003988">
    <property type="protein sequence ID" value="GFH28675.1"/>
    <property type="molecule type" value="Genomic_DNA"/>
</dbReference>
<name>A0A6A0A7V8_HAELA</name>
<protein>
    <submittedName>
        <fullName evidence="2">Uncharacterized protein</fullName>
    </submittedName>
</protein>
<evidence type="ECO:0000313" key="2">
    <source>
        <dbReference type="EMBL" id="GFH28675.1"/>
    </source>
</evidence>
<gene>
    <name evidence="2" type="ORF">HaLaN_27209</name>
</gene>
<sequence>MSLPYAVPNTTHKALHNLHHTCWVEHCEFCMVALVLCLAQGVGKADAMAWAHTTGLAHAVCSHAALYQQPRCLALDPRHVQADAVPILLQAPPALPSSHAHSHATGPGESQADVSSRHRDAMARSAAALLACKPLVARPQPEPGPHSSTWACASGQSLKCSRNSVSHVLPCTCPWADPCGFTLLKPAGGAPQREGLQPVINEWQHTNEVHDHDCTGRHATYLPYTQKHPGSIMEN</sequence>
<comment type="caution">
    <text evidence="2">The sequence shown here is derived from an EMBL/GenBank/DDBJ whole genome shotgun (WGS) entry which is preliminary data.</text>
</comment>
<dbReference type="AlphaFoldDB" id="A0A6A0A7V8"/>
<organism evidence="2 3">
    <name type="scientific">Haematococcus lacustris</name>
    <name type="common">Green alga</name>
    <name type="synonym">Haematococcus pluvialis</name>
    <dbReference type="NCBI Taxonomy" id="44745"/>
    <lineage>
        <taxon>Eukaryota</taxon>
        <taxon>Viridiplantae</taxon>
        <taxon>Chlorophyta</taxon>
        <taxon>core chlorophytes</taxon>
        <taxon>Chlorophyceae</taxon>
        <taxon>CS clade</taxon>
        <taxon>Chlamydomonadales</taxon>
        <taxon>Haematococcaceae</taxon>
        <taxon>Haematococcus</taxon>
    </lineage>
</organism>